<gene>
    <name evidence="1" type="ORF">LCGC14_2516400</name>
</gene>
<organism evidence="1">
    <name type="scientific">marine sediment metagenome</name>
    <dbReference type="NCBI Taxonomy" id="412755"/>
    <lineage>
        <taxon>unclassified sequences</taxon>
        <taxon>metagenomes</taxon>
        <taxon>ecological metagenomes</taxon>
    </lineage>
</organism>
<proteinExistence type="predicted"/>
<sequence>MLSEDVKNIGVMKKRVLLEPKEVRHVVKLLKAQKGMSQKDISKSIGFLIGSILNQGCSLPYESFKKLQVLATGIHESLQVKEIKYRKSYNKQSIEQLARIIGMKKTGVAGKFLSEEYTGMNVSSKWQCGKCEKVWKTSPNAVLYKEHWCIRCQGRETWTYKQMIELGKRRGLKKTGVEGKFLTSKKEYEEAIHPDMSKYHWECGKCGHIWEASANNIKRGSWCRT</sequence>
<dbReference type="AlphaFoldDB" id="A0A0F9DR24"/>
<comment type="caution">
    <text evidence="1">The sequence shown here is derived from an EMBL/GenBank/DDBJ whole genome shotgun (WGS) entry which is preliminary data.</text>
</comment>
<dbReference type="EMBL" id="LAZR01040488">
    <property type="protein sequence ID" value="KKL14363.1"/>
    <property type="molecule type" value="Genomic_DNA"/>
</dbReference>
<evidence type="ECO:0000313" key="1">
    <source>
        <dbReference type="EMBL" id="KKL14363.1"/>
    </source>
</evidence>
<reference evidence="1" key="1">
    <citation type="journal article" date="2015" name="Nature">
        <title>Complex archaea that bridge the gap between prokaryotes and eukaryotes.</title>
        <authorList>
            <person name="Spang A."/>
            <person name="Saw J.H."/>
            <person name="Jorgensen S.L."/>
            <person name="Zaremba-Niedzwiedzka K."/>
            <person name="Martijn J."/>
            <person name="Lind A.E."/>
            <person name="van Eijk R."/>
            <person name="Schleper C."/>
            <person name="Guy L."/>
            <person name="Ettema T.J."/>
        </authorList>
    </citation>
    <scope>NUCLEOTIDE SEQUENCE</scope>
</reference>
<feature type="non-terminal residue" evidence="1">
    <location>
        <position position="225"/>
    </location>
</feature>
<name>A0A0F9DR24_9ZZZZ</name>
<protein>
    <submittedName>
        <fullName evidence="1">Uncharacterized protein</fullName>
    </submittedName>
</protein>
<accession>A0A0F9DR24</accession>